<evidence type="ECO:0000313" key="2">
    <source>
        <dbReference type="EMBL" id="KYM93551.1"/>
    </source>
</evidence>
<dbReference type="EMBL" id="KQ978501">
    <property type="protein sequence ID" value="KYM93551.1"/>
    <property type="molecule type" value="Genomic_DNA"/>
</dbReference>
<organism evidence="2 3">
    <name type="scientific">Cyphomyrmex costatus</name>
    <dbReference type="NCBI Taxonomy" id="456900"/>
    <lineage>
        <taxon>Eukaryota</taxon>
        <taxon>Metazoa</taxon>
        <taxon>Ecdysozoa</taxon>
        <taxon>Arthropoda</taxon>
        <taxon>Hexapoda</taxon>
        <taxon>Insecta</taxon>
        <taxon>Pterygota</taxon>
        <taxon>Neoptera</taxon>
        <taxon>Endopterygota</taxon>
        <taxon>Hymenoptera</taxon>
        <taxon>Apocrita</taxon>
        <taxon>Aculeata</taxon>
        <taxon>Formicoidea</taxon>
        <taxon>Formicidae</taxon>
        <taxon>Myrmicinae</taxon>
        <taxon>Cyphomyrmex</taxon>
    </lineage>
</organism>
<dbReference type="SUPFAM" id="SSF51206">
    <property type="entry name" value="cAMP-binding domain-like"/>
    <property type="match status" value="1"/>
</dbReference>
<accession>A0A195C056</accession>
<dbReference type="Proteomes" id="UP000078542">
    <property type="component" value="Unassembled WGS sequence"/>
</dbReference>
<protein>
    <submittedName>
        <fullName evidence="2">Potassium/sodium hyperpolarization-activated cyclic nucleotide-gated channel 2</fullName>
    </submittedName>
</protein>
<dbReference type="GO" id="GO:0003254">
    <property type="term" value="P:regulation of membrane depolarization"/>
    <property type="evidence" value="ECO:0007669"/>
    <property type="project" value="TreeGrafter"/>
</dbReference>
<dbReference type="PANTHER" id="PTHR45689:SF14">
    <property type="entry name" value="CYCLIC NUCLEOTIDE-GATED CATION CHANNEL SUBUNIT A-LIKE PROTEIN"/>
    <property type="match status" value="1"/>
</dbReference>
<reference evidence="2 3" key="1">
    <citation type="submission" date="2016-03" db="EMBL/GenBank/DDBJ databases">
        <title>Cyphomyrmex costatus WGS genome.</title>
        <authorList>
            <person name="Nygaard S."/>
            <person name="Hu H."/>
            <person name="Boomsma J."/>
            <person name="Zhang G."/>
        </authorList>
    </citation>
    <scope>NUCLEOTIDE SEQUENCE [LARGE SCALE GENOMIC DNA]</scope>
    <source>
        <strain evidence="2">MS0001</strain>
        <tissue evidence="2">Whole body</tissue>
    </source>
</reference>
<dbReference type="SMART" id="SM00100">
    <property type="entry name" value="cNMP"/>
    <property type="match status" value="1"/>
</dbReference>
<dbReference type="GO" id="GO:0098855">
    <property type="term" value="C:HCN channel complex"/>
    <property type="evidence" value="ECO:0007669"/>
    <property type="project" value="TreeGrafter"/>
</dbReference>
<gene>
    <name evidence="2" type="ORF">ALC62_15909</name>
</gene>
<dbReference type="STRING" id="456900.A0A195C056"/>
<dbReference type="Pfam" id="PF00027">
    <property type="entry name" value="cNMP_binding"/>
    <property type="match status" value="1"/>
</dbReference>
<dbReference type="InterPro" id="IPR014710">
    <property type="entry name" value="RmlC-like_jellyroll"/>
</dbReference>
<dbReference type="InterPro" id="IPR000595">
    <property type="entry name" value="cNMP-bd_dom"/>
</dbReference>
<dbReference type="Gene3D" id="1.10.287.630">
    <property type="entry name" value="Helix hairpin bin"/>
    <property type="match status" value="1"/>
</dbReference>
<dbReference type="InterPro" id="IPR051413">
    <property type="entry name" value="K/Na_HCN_channel"/>
</dbReference>
<dbReference type="PANTHER" id="PTHR45689">
    <property type="entry name" value="I[[H]] CHANNEL, ISOFORM E"/>
    <property type="match status" value="1"/>
</dbReference>
<dbReference type="PROSITE" id="PS50042">
    <property type="entry name" value="CNMP_BINDING_3"/>
    <property type="match status" value="1"/>
</dbReference>
<evidence type="ECO:0000259" key="1">
    <source>
        <dbReference type="PROSITE" id="PS50042"/>
    </source>
</evidence>
<dbReference type="GO" id="GO:0035725">
    <property type="term" value="P:sodium ion transmembrane transport"/>
    <property type="evidence" value="ECO:0007669"/>
    <property type="project" value="TreeGrafter"/>
</dbReference>
<sequence>MITVTILQLLESSAKPKLKYQRIIHEVKEYIHQKKLPLHLQNKLIFYYKYRYYDSFFKENIISDTVSGHLNQEILFHGSQRLLDITIFRNLPRNVLGDLINSLKPVIYLKGDVIYKVSIEGECMYFIASGTVALITFSGKEICHLHDGDHFGEAGLIYPNQRREESVIALEVCELLRLHRRDFKRLFAANSEFYNNLEHIVHERSRRIKELEEQNIGETTKQ</sequence>
<dbReference type="GO" id="GO:0005249">
    <property type="term" value="F:voltage-gated potassium channel activity"/>
    <property type="evidence" value="ECO:0007669"/>
    <property type="project" value="TreeGrafter"/>
</dbReference>
<evidence type="ECO:0000313" key="3">
    <source>
        <dbReference type="Proteomes" id="UP000078542"/>
    </source>
</evidence>
<dbReference type="AlphaFoldDB" id="A0A195C056"/>
<feature type="domain" description="Cyclic nucleotide-binding" evidence="1">
    <location>
        <begin position="87"/>
        <end position="192"/>
    </location>
</feature>
<proteinExistence type="predicted"/>
<dbReference type="Gene3D" id="2.60.120.10">
    <property type="entry name" value="Jelly Rolls"/>
    <property type="match status" value="1"/>
</dbReference>
<keyword evidence="3" id="KW-1185">Reference proteome</keyword>
<name>A0A195C056_9HYME</name>
<dbReference type="CDD" id="cd00038">
    <property type="entry name" value="CAP_ED"/>
    <property type="match status" value="1"/>
</dbReference>
<dbReference type="InterPro" id="IPR018490">
    <property type="entry name" value="cNMP-bd_dom_sf"/>
</dbReference>